<keyword evidence="2 4" id="KW-0238">DNA-binding</keyword>
<dbReference type="Gene3D" id="1.10.357.10">
    <property type="entry name" value="Tetracycline Repressor, domain 2"/>
    <property type="match status" value="1"/>
</dbReference>
<dbReference type="PANTHER" id="PTHR30055">
    <property type="entry name" value="HTH-TYPE TRANSCRIPTIONAL REGULATOR RUTR"/>
    <property type="match status" value="1"/>
</dbReference>
<dbReference type="EMBL" id="CP113836">
    <property type="protein sequence ID" value="WAL69106.1"/>
    <property type="molecule type" value="Genomic_DNA"/>
</dbReference>
<feature type="region of interest" description="Disordered" evidence="5">
    <location>
        <begin position="192"/>
        <end position="211"/>
    </location>
</feature>
<accession>A0ABY7BDV9</accession>
<proteinExistence type="predicted"/>
<keyword evidence="3" id="KW-0804">Transcription</keyword>
<dbReference type="Proteomes" id="UP001163203">
    <property type="component" value="Chromosome"/>
</dbReference>
<evidence type="ECO:0000256" key="2">
    <source>
        <dbReference type="ARBA" id="ARBA00023125"/>
    </source>
</evidence>
<dbReference type="Pfam" id="PF00440">
    <property type="entry name" value="TetR_N"/>
    <property type="match status" value="1"/>
</dbReference>
<evidence type="ECO:0000256" key="1">
    <source>
        <dbReference type="ARBA" id="ARBA00023015"/>
    </source>
</evidence>
<dbReference type="InterPro" id="IPR041347">
    <property type="entry name" value="MftR_C"/>
</dbReference>
<feature type="domain" description="HTH tetR-type" evidence="6">
    <location>
        <begin position="6"/>
        <end position="66"/>
    </location>
</feature>
<sequence>MPRSGADARRRLKQAALELYRERGFDRTTTAQIAARAGVNERTFFRHFPDKREVLFDGEADLRDELMRSVAEAPDGLQPFEILFHAFQKAARILEDNRPYAEPRLDIIAATPALRERELAKNASLTEAVAEALRQRGIADRLAGLAAETGWAAFHHALQAWIDDPALSVYAHLSQAFDDLRALSASALATKESPEVLAKDSSGAAQPSQRS</sequence>
<dbReference type="InterPro" id="IPR023772">
    <property type="entry name" value="DNA-bd_HTH_TetR-type_CS"/>
</dbReference>
<evidence type="ECO:0000256" key="5">
    <source>
        <dbReference type="SAM" id="MobiDB-lite"/>
    </source>
</evidence>
<name>A0ABY7BDV9_9PSEU</name>
<evidence type="ECO:0000259" key="6">
    <source>
        <dbReference type="PROSITE" id="PS50977"/>
    </source>
</evidence>
<evidence type="ECO:0000313" key="8">
    <source>
        <dbReference type="Proteomes" id="UP001163203"/>
    </source>
</evidence>
<reference evidence="7" key="1">
    <citation type="submission" date="2022-11" db="EMBL/GenBank/DDBJ databases">
        <authorList>
            <person name="Mo P."/>
        </authorList>
    </citation>
    <scope>NUCLEOTIDE SEQUENCE</scope>
    <source>
        <strain evidence="7">HUAS 11-8</strain>
    </source>
</reference>
<dbReference type="PRINTS" id="PR00455">
    <property type="entry name" value="HTHTETR"/>
</dbReference>
<dbReference type="InterPro" id="IPR009057">
    <property type="entry name" value="Homeodomain-like_sf"/>
</dbReference>
<gene>
    <name evidence="7" type="ORF">ORV05_15470</name>
</gene>
<dbReference type="PROSITE" id="PS50977">
    <property type="entry name" value="HTH_TETR_2"/>
    <property type="match status" value="1"/>
</dbReference>
<organism evidence="7 8">
    <name type="scientific">Amycolatopsis cynarae</name>
    <dbReference type="NCBI Taxonomy" id="2995223"/>
    <lineage>
        <taxon>Bacteria</taxon>
        <taxon>Bacillati</taxon>
        <taxon>Actinomycetota</taxon>
        <taxon>Actinomycetes</taxon>
        <taxon>Pseudonocardiales</taxon>
        <taxon>Pseudonocardiaceae</taxon>
        <taxon>Amycolatopsis</taxon>
    </lineage>
</organism>
<dbReference type="InterPro" id="IPR050109">
    <property type="entry name" value="HTH-type_TetR-like_transc_reg"/>
</dbReference>
<keyword evidence="8" id="KW-1185">Reference proteome</keyword>
<dbReference type="Pfam" id="PF17754">
    <property type="entry name" value="TetR_C_14"/>
    <property type="match status" value="1"/>
</dbReference>
<dbReference type="SUPFAM" id="SSF46689">
    <property type="entry name" value="Homeodomain-like"/>
    <property type="match status" value="1"/>
</dbReference>
<keyword evidence="1" id="KW-0805">Transcription regulation</keyword>
<feature type="DNA-binding region" description="H-T-H motif" evidence="4">
    <location>
        <begin position="29"/>
        <end position="48"/>
    </location>
</feature>
<evidence type="ECO:0000256" key="3">
    <source>
        <dbReference type="ARBA" id="ARBA00023163"/>
    </source>
</evidence>
<dbReference type="PROSITE" id="PS01081">
    <property type="entry name" value="HTH_TETR_1"/>
    <property type="match status" value="1"/>
</dbReference>
<dbReference type="RefSeq" id="WP_268759192.1">
    <property type="nucleotide sequence ID" value="NZ_CP113836.1"/>
</dbReference>
<evidence type="ECO:0000313" key="7">
    <source>
        <dbReference type="EMBL" id="WAL69106.1"/>
    </source>
</evidence>
<dbReference type="PANTHER" id="PTHR30055:SF238">
    <property type="entry name" value="MYCOFACTOCIN BIOSYNTHESIS TRANSCRIPTIONAL REGULATOR MFTR-RELATED"/>
    <property type="match status" value="1"/>
</dbReference>
<protein>
    <submittedName>
        <fullName evidence="7">TetR family transcriptional regulator</fullName>
    </submittedName>
</protein>
<dbReference type="InterPro" id="IPR001647">
    <property type="entry name" value="HTH_TetR"/>
</dbReference>
<evidence type="ECO:0000256" key="4">
    <source>
        <dbReference type="PROSITE-ProRule" id="PRU00335"/>
    </source>
</evidence>